<dbReference type="Proteomes" id="UP000282971">
    <property type="component" value="Unassembled WGS sequence"/>
</dbReference>
<dbReference type="GO" id="GO:0003677">
    <property type="term" value="F:DNA binding"/>
    <property type="evidence" value="ECO:0007669"/>
    <property type="project" value="InterPro"/>
</dbReference>
<dbReference type="InterPro" id="IPR036388">
    <property type="entry name" value="WH-like_DNA-bd_sf"/>
</dbReference>
<dbReference type="OrthoDB" id="5497412at2"/>
<feature type="domain" description="HTH luxR-type" evidence="1">
    <location>
        <begin position="298"/>
        <end position="355"/>
    </location>
</feature>
<evidence type="ECO:0000259" key="1">
    <source>
        <dbReference type="SMART" id="SM00421"/>
    </source>
</evidence>
<keyword evidence="3" id="KW-1185">Reference proteome</keyword>
<dbReference type="RefSeq" id="WP_127745734.1">
    <property type="nucleotide sequence ID" value="NZ_SACN01000003.1"/>
</dbReference>
<name>A0A437LYN1_9SPHN</name>
<organism evidence="2 3">
    <name type="scientific">Sphingomonas crocodyli</name>
    <dbReference type="NCBI Taxonomy" id="1979270"/>
    <lineage>
        <taxon>Bacteria</taxon>
        <taxon>Pseudomonadati</taxon>
        <taxon>Pseudomonadota</taxon>
        <taxon>Alphaproteobacteria</taxon>
        <taxon>Sphingomonadales</taxon>
        <taxon>Sphingomonadaceae</taxon>
        <taxon>Sphingomonas</taxon>
    </lineage>
</organism>
<accession>A0A437LYN1</accession>
<proteinExistence type="predicted"/>
<dbReference type="Gene3D" id="1.10.10.10">
    <property type="entry name" value="Winged helix-like DNA-binding domain superfamily/Winged helix DNA-binding domain"/>
    <property type="match status" value="1"/>
</dbReference>
<protein>
    <submittedName>
        <fullName evidence="2">Helix-turn-helix transcriptional regulator</fullName>
    </submittedName>
</protein>
<dbReference type="SMART" id="SM00421">
    <property type="entry name" value="HTH_LUXR"/>
    <property type="match status" value="1"/>
</dbReference>
<dbReference type="GO" id="GO:0006355">
    <property type="term" value="P:regulation of DNA-templated transcription"/>
    <property type="evidence" value="ECO:0007669"/>
    <property type="project" value="InterPro"/>
</dbReference>
<dbReference type="InterPro" id="IPR000792">
    <property type="entry name" value="Tscrpt_reg_LuxR_C"/>
</dbReference>
<dbReference type="AlphaFoldDB" id="A0A437LYN1"/>
<dbReference type="EMBL" id="SACN01000003">
    <property type="protein sequence ID" value="RVT90475.1"/>
    <property type="molecule type" value="Genomic_DNA"/>
</dbReference>
<comment type="caution">
    <text evidence="2">The sequence shown here is derived from an EMBL/GenBank/DDBJ whole genome shotgun (WGS) entry which is preliminary data.</text>
</comment>
<gene>
    <name evidence="2" type="ORF">EOD43_19685</name>
</gene>
<dbReference type="SUPFAM" id="SSF46894">
    <property type="entry name" value="C-terminal effector domain of the bipartite response regulators"/>
    <property type="match status" value="1"/>
</dbReference>
<sequence>MPDADRLLALVEALYASLADKQPWEAFLRALASATGADFAALILTAPGYRGPGLIASPPTLPESAQLYAEQMFRSDPFVGLPEGEVTAFSDFVTAGTINAEFRAYLDRGHSGSILGVDLREGAGFEARLRITRDDPRPAFEPDRRTLLQGLVPHLRIAIRLFAQSQAKAAEEGLYRDAIEQLALAMFILDRHGHVVRANRGAEALLAQGDGLSTFQGRLRIADRVAATQLDRLLAAPPPLDRAARIRISRPSGAPELGAIARAVPAPDYLAASGAALALFIADPSLAGQLSPGVLRDLFRLTPAEALLATALAAGSSLAESAQQLGIAYNTARSHLRAIFEKTGTRRQSQLVYLLRSSIAGLDAD</sequence>
<reference evidence="2 3" key="1">
    <citation type="submission" date="2019-01" db="EMBL/GenBank/DDBJ databases">
        <authorList>
            <person name="Chen W.-M."/>
        </authorList>
    </citation>
    <scope>NUCLEOTIDE SEQUENCE [LARGE SCALE GENOMIC DNA]</scope>
    <source>
        <strain evidence="2 3">CCP-7</strain>
    </source>
</reference>
<dbReference type="InterPro" id="IPR016032">
    <property type="entry name" value="Sig_transdc_resp-reg_C-effctor"/>
</dbReference>
<evidence type="ECO:0000313" key="2">
    <source>
        <dbReference type="EMBL" id="RVT90475.1"/>
    </source>
</evidence>
<evidence type="ECO:0000313" key="3">
    <source>
        <dbReference type="Proteomes" id="UP000282971"/>
    </source>
</evidence>